<dbReference type="PANTHER" id="PTHR10974:SF1">
    <property type="entry name" value="FI08016P-RELATED"/>
    <property type="match status" value="1"/>
</dbReference>
<evidence type="ECO:0000256" key="1">
    <source>
        <dbReference type="SAM" id="Phobius"/>
    </source>
</evidence>
<evidence type="ECO:0000313" key="3">
    <source>
        <dbReference type="Proteomes" id="UP001283361"/>
    </source>
</evidence>
<proteinExistence type="predicted"/>
<dbReference type="InterPro" id="IPR004245">
    <property type="entry name" value="DUF229"/>
</dbReference>
<evidence type="ECO:0008006" key="4">
    <source>
        <dbReference type="Google" id="ProtNLM"/>
    </source>
</evidence>
<dbReference type="InterPro" id="IPR017850">
    <property type="entry name" value="Alkaline_phosphatase_core_sf"/>
</dbReference>
<dbReference type="EMBL" id="JAWDGP010002612">
    <property type="protein sequence ID" value="KAK3781655.1"/>
    <property type="molecule type" value="Genomic_DNA"/>
</dbReference>
<keyword evidence="1" id="KW-1133">Transmembrane helix</keyword>
<comment type="caution">
    <text evidence="2">The sequence shown here is derived from an EMBL/GenBank/DDBJ whole genome shotgun (WGS) entry which is preliminary data.</text>
</comment>
<dbReference type="GO" id="GO:0005615">
    <property type="term" value="C:extracellular space"/>
    <property type="evidence" value="ECO:0007669"/>
    <property type="project" value="TreeGrafter"/>
</dbReference>
<sequence length="741" mass="85041">MLDLLNTIRCPYRFSGHAIAKVLSKTACPVEDFVAAFLRKLLYNCFVSSPEIIRLGYFQTQEEKSITCKMNAGPPSLVPKYVGWICCTGRTRLQLFAVLLIACFSLVCIKFTEIVRNFQIDSFRLPVSIDEYTTVIDTLDVCRFPEIDPFDPSLEKYLTRLPPLNCGSNVPNVVYIQNEEIKIDSAKVIKALKHINSSGKLGFCQYHVLQRKPNDDKSAVVISTSVPFNVSIKLKSLDEDIKVECFDTKNKTISRSYFTVLRLDPEKEQVHSDSYKVHIDKNSPAETLSILMIGIDALSKQHFARAMPKTRDFLMKELGALEMNKHSKLGYSTSPNVVPLLSGRTNEELTNDTKWRFKTRGWMDQINEAFVWSDARRLGYRTGLIFDEDQITAFHYLRKGFNKKPVDHYMRPLVVESIKDPLMRPHQKHCFGDEPEISKLYDYWLQLLHHYNSTKTNQTPFFAYSFLIRLSHDDYNMVFAGDELYLKFLKDLKATNALNNTVIIWFSDHGERYGEIRHTFTGEVETNTPCLFFVFPPWFEKKYPEVMRVFKTNQNRLTSHYDTYATLQDLLYFKGVVGPKGKRGERSISLFREIPLDRTCEDAQIPAEYCLCSGLSQADLAPGLAKYLGTVLRDKVMSILSKQKENCATLKLSSVERVLEEKTKGEETKSRSRNFRVSIVTVPGKAQFEARLSFDVSTNKAQVVGEVARTNMYRGQADCMDTANLRRYCYCKNLLETSAKT</sequence>
<dbReference type="Proteomes" id="UP001283361">
    <property type="component" value="Unassembled WGS sequence"/>
</dbReference>
<dbReference type="Pfam" id="PF02995">
    <property type="entry name" value="DUF229"/>
    <property type="match status" value="1"/>
</dbReference>
<dbReference type="Gene3D" id="3.40.720.10">
    <property type="entry name" value="Alkaline Phosphatase, subunit A"/>
    <property type="match status" value="1"/>
</dbReference>
<keyword evidence="1" id="KW-0812">Transmembrane</keyword>
<protein>
    <recommendedName>
        <fullName evidence="4">Sulfatase N-terminal domain-containing protein</fullName>
    </recommendedName>
</protein>
<dbReference type="SUPFAM" id="SSF53649">
    <property type="entry name" value="Alkaline phosphatase-like"/>
    <property type="match status" value="1"/>
</dbReference>
<organism evidence="2 3">
    <name type="scientific">Elysia crispata</name>
    <name type="common">lettuce slug</name>
    <dbReference type="NCBI Taxonomy" id="231223"/>
    <lineage>
        <taxon>Eukaryota</taxon>
        <taxon>Metazoa</taxon>
        <taxon>Spiralia</taxon>
        <taxon>Lophotrochozoa</taxon>
        <taxon>Mollusca</taxon>
        <taxon>Gastropoda</taxon>
        <taxon>Heterobranchia</taxon>
        <taxon>Euthyneura</taxon>
        <taxon>Panpulmonata</taxon>
        <taxon>Sacoglossa</taxon>
        <taxon>Placobranchoidea</taxon>
        <taxon>Plakobranchidae</taxon>
        <taxon>Elysia</taxon>
    </lineage>
</organism>
<dbReference type="AlphaFoldDB" id="A0AAE1A5M9"/>
<dbReference type="CDD" id="cd16021">
    <property type="entry name" value="ALP_like"/>
    <property type="match status" value="1"/>
</dbReference>
<keyword evidence="3" id="KW-1185">Reference proteome</keyword>
<gene>
    <name evidence="2" type="ORF">RRG08_043567</name>
</gene>
<evidence type="ECO:0000313" key="2">
    <source>
        <dbReference type="EMBL" id="KAK3781655.1"/>
    </source>
</evidence>
<name>A0AAE1A5M9_9GAST</name>
<reference evidence="2" key="1">
    <citation type="journal article" date="2023" name="G3 (Bethesda)">
        <title>A reference genome for the long-term kleptoplast-retaining sea slug Elysia crispata morphotype clarki.</title>
        <authorList>
            <person name="Eastman K.E."/>
            <person name="Pendleton A.L."/>
            <person name="Shaikh M.A."/>
            <person name="Suttiyut T."/>
            <person name="Ogas R."/>
            <person name="Tomko P."/>
            <person name="Gavelis G."/>
            <person name="Widhalm J.R."/>
            <person name="Wisecaver J.H."/>
        </authorList>
    </citation>
    <scope>NUCLEOTIDE SEQUENCE</scope>
    <source>
        <strain evidence="2">ECLA1</strain>
    </source>
</reference>
<feature type="transmembrane region" description="Helical" evidence="1">
    <location>
        <begin position="93"/>
        <end position="112"/>
    </location>
</feature>
<keyword evidence="1" id="KW-0472">Membrane</keyword>
<dbReference type="FunFam" id="3.40.720.10:FF:000017">
    <property type="entry name" value="Predicted protein"/>
    <property type="match status" value="1"/>
</dbReference>
<dbReference type="PANTHER" id="PTHR10974">
    <property type="entry name" value="FI08016P-RELATED"/>
    <property type="match status" value="1"/>
</dbReference>
<accession>A0AAE1A5M9</accession>